<sequence length="193" mass="21121">MQSVAQDADDDIKTVFGKDTEIKGFASFDTKLTDFNEEKALFLGGHGGVILNKHIILGIGGYGMTTRNDFNGIIPGRKLDLYSGYGGLVFGYIIAPKEVIHITLPLLLGAGGIEVVDHHVANTIDDRGATVERSVYFVAEPSLQIEVNVTRFFRFAIGGGYRFVQGTDLKNNQVEDKDLTSWTANISFKLGKF</sequence>
<dbReference type="EMBL" id="AMZN01000068">
    <property type="protein sequence ID" value="ELR69787.1"/>
    <property type="molecule type" value="Genomic_DNA"/>
</dbReference>
<evidence type="ECO:0008006" key="3">
    <source>
        <dbReference type="Google" id="ProtNLM"/>
    </source>
</evidence>
<evidence type="ECO:0000313" key="1">
    <source>
        <dbReference type="EMBL" id="ELR69787.1"/>
    </source>
</evidence>
<accession>L8JR30</accession>
<gene>
    <name evidence="1" type="ORF">C900_04634</name>
</gene>
<dbReference type="Proteomes" id="UP000011135">
    <property type="component" value="Unassembled WGS sequence"/>
</dbReference>
<dbReference type="AlphaFoldDB" id="L8JR30"/>
<keyword evidence="2" id="KW-1185">Reference proteome</keyword>
<comment type="caution">
    <text evidence="1">The sequence shown here is derived from an EMBL/GenBank/DDBJ whole genome shotgun (WGS) entry which is preliminary data.</text>
</comment>
<dbReference type="eggNOG" id="ENOG502ZCDG">
    <property type="taxonomic scope" value="Bacteria"/>
</dbReference>
<protein>
    <recommendedName>
        <fullName evidence="3">Outer membrane protein beta-barrel domain-containing protein</fullName>
    </recommendedName>
</protein>
<proteinExistence type="predicted"/>
<organism evidence="1 2">
    <name type="scientific">Fulvivirga imtechensis AK7</name>
    <dbReference type="NCBI Taxonomy" id="1237149"/>
    <lineage>
        <taxon>Bacteria</taxon>
        <taxon>Pseudomonadati</taxon>
        <taxon>Bacteroidota</taxon>
        <taxon>Cytophagia</taxon>
        <taxon>Cytophagales</taxon>
        <taxon>Fulvivirgaceae</taxon>
        <taxon>Fulvivirga</taxon>
    </lineage>
</organism>
<dbReference type="STRING" id="1237149.C900_04634"/>
<evidence type="ECO:0000313" key="2">
    <source>
        <dbReference type="Proteomes" id="UP000011135"/>
    </source>
</evidence>
<name>L8JR30_9BACT</name>
<reference evidence="1 2" key="1">
    <citation type="submission" date="2012-12" db="EMBL/GenBank/DDBJ databases">
        <title>Genome assembly of Fulvivirga imtechensis AK7.</title>
        <authorList>
            <person name="Nupur N."/>
            <person name="Khatri I."/>
            <person name="Kumar R."/>
            <person name="Subramanian S."/>
            <person name="Pinnaka A."/>
        </authorList>
    </citation>
    <scope>NUCLEOTIDE SEQUENCE [LARGE SCALE GENOMIC DNA]</scope>
    <source>
        <strain evidence="1 2">AK7</strain>
    </source>
</reference>